<dbReference type="PATRIC" id="fig|579138.3.peg.222"/>
<dbReference type="HOGENOM" id="CLU_2775152_0_0_5"/>
<dbReference type="STRING" id="579138.Zymop_0208"/>
<gene>
    <name evidence="1" type="ordered locus">Zymop_0208</name>
</gene>
<evidence type="ECO:0000313" key="2">
    <source>
        <dbReference type="Proteomes" id="UP000000491"/>
    </source>
</evidence>
<reference evidence="1 2" key="1">
    <citation type="journal article" date="2011" name="J. Bacteriol.">
        <title>Genome sequence of the ethanol-producing Zymomonas mobilis subsp. pomaceae lectotype strain ATCC 29192.</title>
        <authorList>
            <person name="Kouvelis V.N."/>
            <person name="Davenport K.W."/>
            <person name="Brettin T.S."/>
            <person name="Bruce D."/>
            <person name="Detter C."/>
            <person name="Han C.S."/>
            <person name="Nolan M."/>
            <person name="Tapia R."/>
            <person name="Damoulaki A."/>
            <person name="Kyrpides N.C."/>
            <person name="Typas M.A."/>
            <person name="Pappas K.M."/>
        </authorList>
    </citation>
    <scope>NUCLEOTIDE SEQUENCE [LARGE SCALE GENOMIC DNA]</scope>
    <source>
        <strain evidence="2">ATCC 29192 / DSM 22645 / JCM 10191 / CCUG 17912 / NBRC 13757 / NCIMB 11200 / NRRL B-4491 / Barker I</strain>
    </source>
</reference>
<evidence type="ECO:0000313" key="1">
    <source>
        <dbReference type="EMBL" id="AEI37111.1"/>
    </source>
</evidence>
<proteinExistence type="predicted"/>
<accession>F8EU31</accession>
<sequence length="69" mass="8183">MSHAKKALPQDVDNLLKDIDQDNLPYRVYDNRNAAEWHHWPLLEKAAQYISWKITHNKSLEKSEMIINP</sequence>
<dbReference type="EMBL" id="CP002865">
    <property type="protein sequence ID" value="AEI37111.1"/>
    <property type="molecule type" value="Genomic_DNA"/>
</dbReference>
<name>F8EU31_ZYMMT</name>
<dbReference type="KEGG" id="zmp:Zymop_0208"/>
<protein>
    <submittedName>
        <fullName evidence="1">Uncharacterized protein</fullName>
    </submittedName>
</protein>
<dbReference type="AlphaFoldDB" id="F8EU31"/>
<organism evidence="1 2">
    <name type="scientific">Zymomonas mobilis subsp. pomaceae (strain ATCC 29192 / DSM 22645 / JCM 10191 / CCUG 17912 / NBRC 13757 / NCIMB 11200 / NRRL B-4491 / Barker I)</name>
    <dbReference type="NCBI Taxonomy" id="579138"/>
    <lineage>
        <taxon>Bacteria</taxon>
        <taxon>Pseudomonadati</taxon>
        <taxon>Pseudomonadota</taxon>
        <taxon>Alphaproteobacteria</taxon>
        <taxon>Sphingomonadales</taxon>
        <taxon>Zymomonadaceae</taxon>
        <taxon>Zymomonas</taxon>
    </lineage>
</organism>
<dbReference type="RefSeq" id="WP_013933511.1">
    <property type="nucleotide sequence ID" value="NC_015709.1"/>
</dbReference>
<dbReference type="Proteomes" id="UP000000491">
    <property type="component" value="Chromosome"/>
</dbReference>